<dbReference type="GO" id="GO:0008270">
    <property type="term" value="F:zinc ion binding"/>
    <property type="evidence" value="ECO:0007669"/>
    <property type="project" value="UniProtKB-KW"/>
</dbReference>
<feature type="zinc finger region" description="C3H1-type" evidence="8">
    <location>
        <begin position="642"/>
        <end position="666"/>
    </location>
</feature>
<dbReference type="Pfam" id="PF14608">
    <property type="entry name" value="zf-CCCH_2"/>
    <property type="match status" value="3"/>
</dbReference>
<accession>A0A1D3SP62</accession>
<comment type="similarity">
    <text evidence="2">Belongs to the ZC3H14 family.</text>
</comment>
<dbReference type="Proteomes" id="UP000219813">
    <property type="component" value="Chromosome 11"/>
</dbReference>
<reference evidence="11 12" key="1">
    <citation type="submission" date="2016-06" db="EMBL/GenBank/DDBJ databases">
        <authorList>
            <consortium name="Pathogen Informatics"/>
        </authorList>
    </citation>
    <scope>NUCLEOTIDE SEQUENCE [LARGE SCALE GENOMIC DNA]</scope>
</reference>
<evidence type="ECO:0000256" key="2">
    <source>
        <dbReference type="ARBA" id="ARBA00008423"/>
    </source>
</evidence>
<dbReference type="GO" id="GO:0008143">
    <property type="term" value="F:poly(A) binding"/>
    <property type="evidence" value="ECO:0007669"/>
    <property type="project" value="InterPro"/>
</dbReference>
<evidence type="ECO:0000256" key="7">
    <source>
        <dbReference type="ARBA" id="ARBA00023242"/>
    </source>
</evidence>
<feature type="region of interest" description="Disordered" evidence="9">
    <location>
        <begin position="144"/>
        <end position="213"/>
    </location>
</feature>
<feature type="region of interest" description="Disordered" evidence="9">
    <location>
        <begin position="247"/>
        <end position="293"/>
    </location>
</feature>
<dbReference type="InterPro" id="IPR000571">
    <property type="entry name" value="Znf_CCCH"/>
</dbReference>
<evidence type="ECO:0000256" key="8">
    <source>
        <dbReference type="PROSITE-ProRule" id="PRU00723"/>
    </source>
</evidence>
<evidence type="ECO:0000256" key="1">
    <source>
        <dbReference type="ARBA" id="ARBA00004123"/>
    </source>
</evidence>
<dbReference type="EMBL" id="LT594632">
    <property type="protein sequence ID" value="SCO93154.1"/>
    <property type="molecule type" value="Genomic_DNA"/>
</dbReference>
<evidence type="ECO:0000259" key="10">
    <source>
        <dbReference type="PROSITE" id="PS50103"/>
    </source>
</evidence>
<organism evidence="11 12">
    <name type="scientific">Plasmodium malariae</name>
    <dbReference type="NCBI Taxonomy" id="5858"/>
    <lineage>
        <taxon>Eukaryota</taxon>
        <taxon>Sar</taxon>
        <taxon>Alveolata</taxon>
        <taxon>Apicomplexa</taxon>
        <taxon>Aconoidasida</taxon>
        <taxon>Haemosporida</taxon>
        <taxon>Plasmodiidae</taxon>
        <taxon>Plasmodium</taxon>
        <taxon>Plasmodium (Plasmodium)</taxon>
    </lineage>
</organism>
<gene>
    <name evidence="11" type="primary">NAB2</name>
    <name evidence="11" type="ORF">PMUG01_11040500</name>
</gene>
<dbReference type="VEuPathDB" id="PlasmoDB:PmUG01_11040500"/>
<protein>
    <submittedName>
        <fullName evidence="11">Nuclear polyadenylated RNA-binding protein NAB2, putative</fullName>
    </submittedName>
</protein>
<dbReference type="GO" id="GO:0005737">
    <property type="term" value="C:cytoplasm"/>
    <property type="evidence" value="ECO:0007669"/>
    <property type="project" value="TreeGrafter"/>
</dbReference>
<dbReference type="Gene3D" id="4.10.1000.30">
    <property type="match status" value="1"/>
</dbReference>
<keyword evidence="7" id="KW-0539">Nucleus</keyword>
<feature type="compositionally biased region" description="Basic and acidic residues" evidence="9">
    <location>
        <begin position="79"/>
        <end position="116"/>
    </location>
</feature>
<evidence type="ECO:0000313" key="12">
    <source>
        <dbReference type="Proteomes" id="UP000219813"/>
    </source>
</evidence>
<evidence type="ECO:0000256" key="6">
    <source>
        <dbReference type="ARBA" id="ARBA00022833"/>
    </source>
</evidence>
<feature type="compositionally biased region" description="Basic residues" evidence="9">
    <location>
        <begin position="169"/>
        <end position="179"/>
    </location>
</feature>
<dbReference type="InterPro" id="IPR040366">
    <property type="entry name" value="Nab2/ZC3H14"/>
</dbReference>
<feature type="compositionally biased region" description="Basic and acidic residues" evidence="9">
    <location>
        <begin position="189"/>
        <end position="213"/>
    </location>
</feature>
<feature type="compositionally biased region" description="Basic and acidic residues" evidence="9">
    <location>
        <begin position="247"/>
        <end position="270"/>
    </location>
</feature>
<sequence>MISKSKEEQKKYQNIITEKLRELLGEYEVDILTEYVWHMAGNVKTSSEFMCNELKDFLGDHTTVFVNWLMKLMNDIKKQKKIDSSTKNEKAIKSGSTRDRQLDELSRSNKSRDTNTRHSITHSKKTKDYVRDYDTNRRDLSACKRRSRSYLSRSSKNSYNNEKESFAKRVSRKRFRRGMSIRSSSSSADARKFHYDKNKIRTKKNDKGADIDRTKFKDKYRKVGRSTSRSFTPSRVIYVEKDNEKKERKNEMLLESEKNKSEPEERKLNDNTDECNSNEKKNKAILKPNPRFVGDKPVPYLQPAAPGVNNQEMQTYHMNYPYENMHGPLNYEKRINTVGNYYQGNYLMNEQRDVDNNMNNNIISNSSNNNSNNTYMSSNMSNNFFNPRYSNNYNMQQKNINFKMNMNKSTPPPNFLNTNRFPNNMNNSNNYIYQKSKMMNVNIPKAPNNDRINPPIYPKQINNMLNVRSQQNMSSNTIGSLSNNNNNFIDTKQIQQHLYGPNGNKQKIFNQGQVHPDIPAIRTQAPYITHPLNQNLSSHHNIQNVHLNNNSSNTHEKISFTNDSKNLELSQVQTQFVQGKDYNTPNMANTNMANTNMANTNMANTNTANTNTANTNTANPNAEGNQIVQSENAGDNANAIVKIPKKCHYLPNCQYGDKCRYIHPIENCRNWPFCAFGSECIYIHPNVPCKFGMYCANYYCNYSHDHVDTTNLPEIGTNGYFLNKKLINSNQKTVDGNANFDDKVAQISISMPKTPPEMRKDKNKTEYNENEYIENIIESEKADEKYDVNNEQQSQNDYRMEIIREQNQENGQEVHNLKQIREESFIFQNNDENTNYFAHDNLGNAVVDTKENEAVDYNCFDIVIDPENLKGKNVSTELNEGDPINGAGNN</sequence>
<dbReference type="KEGG" id="pmal:PMUG01_11040500"/>
<feature type="compositionally biased region" description="Low complexity" evidence="9">
    <location>
        <begin position="149"/>
        <end position="160"/>
    </location>
</feature>
<name>A0A1D3SP62_PLAMA</name>
<evidence type="ECO:0000256" key="5">
    <source>
        <dbReference type="ARBA" id="ARBA00022771"/>
    </source>
</evidence>
<dbReference type="OMA" id="YYCNYSH"/>
<evidence type="ECO:0000313" key="11">
    <source>
        <dbReference type="EMBL" id="SCO93154.1"/>
    </source>
</evidence>
<dbReference type="GO" id="GO:0043488">
    <property type="term" value="P:regulation of mRNA stability"/>
    <property type="evidence" value="ECO:0007669"/>
    <property type="project" value="InterPro"/>
</dbReference>
<dbReference type="PROSITE" id="PS50103">
    <property type="entry name" value="ZF_C3H1"/>
    <property type="match status" value="1"/>
</dbReference>
<comment type="subcellular location">
    <subcellularLocation>
        <location evidence="1">Nucleus</location>
    </subcellularLocation>
</comment>
<keyword evidence="6 8" id="KW-0862">Zinc</keyword>
<evidence type="ECO:0000256" key="4">
    <source>
        <dbReference type="ARBA" id="ARBA00022737"/>
    </source>
</evidence>
<keyword evidence="4" id="KW-0677">Repeat</keyword>
<evidence type="ECO:0000256" key="9">
    <source>
        <dbReference type="SAM" id="MobiDB-lite"/>
    </source>
</evidence>
<dbReference type="GO" id="GO:0005634">
    <property type="term" value="C:nucleus"/>
    <property type="evidence" value="ECO:0007669"/>
    <property type="project" value="UniProtKB-SubCell"/>
</dbReference>
<dbReference type="GeneID" id="39869866"/>
<proteinExistence type="inferred from homology"/>
<feature type="region of interest" description="Disordered" evidence="9">
    <location>
        <begin position="79"/>
        <end position="131"/>
    </location>
</feature>
<keyword evidence="5 8" id="KW-0863">Zinc-finger</keyword>
<dbReference type="PANTHER" id="PTHR14738">
    <property type="entry name" value="ZINC FINGER CCCH DOMAIN-CONTAINING PROTEIN 14"/>
    <property type="match status" value="1"/>
</dbReference>
<keyword evidence="3 8" id="KW-0479">Metal-binding</keyword>
<evidence type="ECO:0000256" key="3">
    <source>
        <dbReference type="ARBA" id="ARBA00022723"/>
    </source>
</evidence>
<dbReference type="RefSeq" id="XP_028862592.1">
    <property type="nucleotide sequence ID" value="XM_029006065.1"/>
</dbReference>
<keyword evidence="12" id="KW-1185">Reference proteome</keyword>
<dbReference type="PANTHER" id="PTHR14738:SF29">
    <property type="entry name" value="ZINC FINGER CCCH DOMAIN-CONTAINING PROTEIN 14"/>
    <property type="match status" value="1"/>
</dbReference>
<dbReference type="OrthoDB" id="5589010at2759"/>
<dbReference type="AlphaFoldDB" id="A0A1D3SP62"/>
<feature type="domain" description="C3H1-type" evidence="10">
    <location>
        <begin position="642"/>
        <end position="666"/>
    </location>
</feature>